<dbReference type="EMBL" id="MW452303">
    <property type="protein sequence ID" value="QTW97828.1"/>
    <property type="molecule type" value="Viral_cRNA"/>
</dbReference>
<reference evidence="2" key="1">
    <citation type="submission" date="2021-01" db="EMBL/GenBank/DDBJ databases">
        <authorList>
            <person name="Kang Y."/>
        </authorList>
    </citation>
    <scope>NUCLEOTIDE SEQUENCE</scope>
    <source>
        <strain evidence="2">YC899</strain>
    </source>
</reference>
<sequence length="650" mass="72289">MKMRLVWMFLGIVATALINECNTLVAYDCNVGDLSMTSISLITTPECLTTTPNITTEKVNVAVTQGSSISNGRFISCLFEATSVISRCGATIDTRFESGLFTDIIALSSSECKGAHETGEVKIRYISTEVLVSLNAKGSFSFESHGYIRQGSCTAGTPYVRNGINYDKPVITTNIQHSLAKGEISIDFEKNLVTFPNGDTCKYTDGSCYTANYGNSFWEVKSPKCSEGNKILVYSGIGEIIKDLDNKESYIQVNHDGYDFQILLTTKKTYVCGYSSYRTEHPNLYVTIVDSSSPEFPIKSRGNIKELSLMNYLNSKLVYAMRHTKREVDRLFSVFSKDRCETRNKISRNMMSIAMLSPMEFAFTYGGPGHTAIARGEVIYLAKCSPTSVIPDVNRTGCYNEIPVINDSKMQFMSPRSRILVNIGTMIDCLPDMPPLYLLGEEWYQISSRGLIRHSKPATMQQDDVNYEFSILSGLGNGGLYNDETIALYQEALVSGITSEIVKTRVADSIGGRSDLPTGYSVIKAMSDGDYNILESKIGGFWTRFKSNAINSGSWFGFILLLFAVWKMLIYSVSCFVNFVGIKEEVGLLLAIPICFFESISNMILHGKIKTRKQGKSNENRPDFVELDEIEKESGLPILMGRNSKDVEQM</sequence>
<accession>A0A8B0RK37</accession>
<organism evidence="2">
    <name type="scientific">Anphevirus sp</name>
    <dbReference type="NCBI Taxonomy" id="2809151"/>
    <lineage>
        <taxon>Viruses</taxon>
        <taxon>Riboviria</taxon>
        <taxon>Orthornavirae</taxon>
        <taxon>Negarnaviricota</taxon>
        <taxon>Haploviricotina</taxon>
        <taxon>Monjiviricetes</taxon>
        <taxon>Mononegavirales</taxon>
        <taxon>Xinmoviridae</taxon>
        <taxon>Anphevirus</taxon>
    </lineage>
</organism>
<evidence type="ECO:0000313" key="2">
    <source>
        <dbReference type="EMBL" id="QTW97828.1"/>
    </source>
</evidence>
<keyword evidence="1" id="KW-0472">Membrane</keyword>
<feature type="transmembrane region" description="Helical" evidence="1">
    <location>
        <begin position="555"/>
        <end position="579"/>
    </location>
</feature>
<name>A0A8B0RK37_9MONO</name>
<proteinExistence type="predicted"/>
<protein>
    <submittedName>
        <fullName evidence="2">Glycoprotein</fullName>
    </submittedName>
</protein>
<keyword evidence="1" id="KW-0812">Transmembrane</keyword>
<dbReference type="Pfam" id="PF24664">
    <property type="entry name" value="Monjiviricetes_fusion"/>
    <property type="match status" value="1"/>
</dbReference>
<evidence type="ECO:0000256" key="1">
    <source>
        <dbReference type="SAM" id="Phobius"/>
    </source>
</evidence>
<keyword evidence="1" id="KW-1133">Transmembrane helix</keyword>